<gene>
    <name evidence="3" type="ORF">B0T22DRAFT_478391</name>
</gene>
<accession>A0AAE0XLN7</accession>
<dbReference type="InterPro" id="IPR058525">
    <property type="entry name" value="DUF8212"/>
</dbReference>
<proteinExistence type="predicted"/>
<dbReference type="Proteomes" id="UP001270362">
    <property type="component" value="Unassembled WGS sequence"/>
</dbReference>
<evidence type="ECO:0000259" key="2">
    <source>
        <dbReference type="Pfam" id="PF26640"/>
    </source>
</evidence>
<keyword evidence="4" id="KW-1185">Reference proteome</keyword>
<dbReference type="PANTHER" id="PTHR10622:SF12">
    <property type="entry name" value="HET DOMAIN-CONTAINING PROTEIN"/>
    <property type="match status" value="1"/>
</dbReference>
<dbReference type="EMBL" id="JAULSO010000001">
    <property type="protein sequence ID" value="KAK3695763.1"/>
    <property type="molecule type" value="Genomic_DNA"/>
</dbReference>
<reference evidence="3" key="1">
    <citation type="journal article" date="2023" name="Mol. Phylogenet. Evol.">
        <title>Genome-scale phylogeny and comparative genomics of the fungal order Sordariales.</title>
        <authorList>
            <person name="Hensen N."/>
            <person name="Bonometti L."/>
            <person name="Westerberg I."/>
            <person name="Brannstrom I.O."/>
            <person name="Guillou S."/>
            <person name="Cros-Aarteil S."/>
            <person name="Calhoun S."/>
            <person name="Haridas S."/>
            <person name="Kuo A."/>
            <person name="Mondo S."/>
            <person name="Pangilinan J."/>
            <person name="Riley R."/>
            <person name="LaButti K."/>
            <person name="Andreopoulos B."/>
            <person name="Lipzen A."/>
            <person name="Chen C."/>
            <person name="Yan M."/>
            <person name="Daum C."/>
            <person name="Ng V."/>
            <person name="Clum A."/>
            <person name="Steindorff A."/>
            <person name="Ohm R.A."/>
            <person name="Martin F."/>
            <person name="Silar P."/>
            <person name="Natvig D.O."/>
            <person name="Lalanne C."/>
            <person name="Gautier V."/>
            <person name="Ament-Velasquez S.L."/>
            <person name="Kruys A."/>
            <person name="Hutchinson M.I."/>
            <person name="Powell A.J."/>
            <person name="Barry K."/>
            <person name="Miller A.N."/>
            <person name="Grigoriev I.V."/>
            <person name="Debuchy R."/>
            <person name="Gladieux P."/>
            <person name="Hiltunen Thoren M."/>
            <person name="Johannesson H."/>
        </authorList>
    </citation>
    <scope>NUCLEOTIDE SEQUENCE</scope>
    <source>
        <strain evidence="3">CBS 314.62</strain>
    </source>
</reference>
<evidence type="ECO:0008006" key="5">
    <source>
        <dbReference type="Google" id="ProtNLM"/>
    </source>
</evidence>
<evidence type="ECO:0000313" key="3">
    <source>
        <dbReference type="EMBL" id="KAK3695763.1"/>
    </source>
</evidence>
<dbReference type="InterPro" id="IPR010730">
    <property type="entry name" value="HET"/>
</dbReference>
<dbReference type="Pfam" id="PF06985">
    <property type="entry name" value="HET"/>
    <property type="match status" value="1"/>
</dbReference>
<organism evidence="3 4">
    <name type="scientific">Podospora appendiculata</name>
    <dbReference type="NCBI Taxonomy" id="314037"/>
    <lineage>
        <taxon>Eukaryota</taxon>
        <taxon>Fungi</taxon>
        <taxon>Dikarya</taxon>
        <taxon>Ascomycota</taxon>
        <taxon>Pezizomycotina</taxon>
        <taxon>Sordariomycetes</taxon>
        <taxon>Sordariomycetidae</taxon>
        <taxon>Sordariales</taxon>
        <taxon>Podosporaceae</taxon>
        <taxon>Podospora</taxon>
    </lineage>
</organism>
<evidence type="ECO:0000313" key="4">
    <source>
        <dbReference type="Proteomes" id="UP001270362"/>
    </source>
</evidence>
<dbReference type="PANTHER" id="PTHR10622">
    <property type="entry name" value="HET DOMAIN-CONTAINING PROTEIN"/>
    <property type="match status" value="1"/>
</dbReference>
<comment type="caution">
    <text evidence="3">The sequence shown here is derived from an EMBL/GenBank/DDBJ whole genome shotgun (WGS) entry which is preliminary data.</text>
</comment>
<feature type="domain" description="DUF8212" evidence="2">
    <location>
        <begin position="198"/>
        <end position="221"/>
    </location>
</feature>
<name>A0AAE0XLN7_9PEZI</name>
<dbReference type="Pfam" id="PF26640">
    <property type="entry name" value="DUF8212"/>
    <property type="match status" value="1"/>
</dbReference>
<evidence type="ECO:0000259" key="1">
    <source>
        <dbReference type="Pfam" id="PF06985"/>
    </source>
</evidence>
<reference evidence="3" key="2">
    <citation type="submission" date="2023-06" db="EMBL/GenBank/DDBJ databases">
        <authorList>
            <consortium name="Lawrence Berkeley National Laboratory"/>
            <person name="Haridas S."/>
            <person name="Hensen N."/>
            <person name="Bonometti L."/>
            <person name="Westerberg I."/>
            <person name="Brannstrom I.O."/>
            <person name="Guillou S."/>
            <person name="Cros-Aarteil S."/>
            <person name="Calhoun S."/>
            <person name="Kuo A."/>
            <person name="Mondo S."/>
            <person name="Pangilinan J."/>
            <person name="Riley R."/>
            <person name="Labutti K."/>
            <person name="Andreopoulos B."/>
            <person name="Lipzen A."/>
            <person name="Chen C."/>
            <person name="Yanf M."/>
            <person name="Daum C."/>
            <person name="Ng V."/>
            <person name="Clum A."/>
            <person name="Steindorff A."/>
            <person name="Ohm R."/>
            <person name="Martin F."/>
            <person name="Silar P."/>
            <person name="Natvig D."/>
            <person name="Lalanne C."/>
            <person name="Gautier V."/>
            <person name="Ament-Velasquez S.L."/>
            <person name="Kruys A."/>
            <person name="Hutchinson M.I."/>
            <person name="Powell A.J."/>
            <person name="Barry K."/>
            <person name="Miller A.N."/>
            <person name="Grigoriev I.V."/>
            <person name="Debuchy R."/>
            <person name="Gladieux P."/>
            <person name="Thoren M.H."/>
            <person name="Johannesson H."/>
        </authorList>
    </citation>
    <scope>NUCLEOTIDE SEQUENCE</scope>
    <source>
        <strain evidence="3">CBS 314.62</strain>
    </source>
</reference>
<feature type="domain" description="Heterokaryon incompatibility" evidence="1">
    <location>
        <begin position="30"/>
        <end position="123"/>
    </location>
</feature>
<sequence>MRLLNAASRKLEEYPDLEPGSVLPPNVKIDSCCTTALKRNIRYLWADTICIDKSNGMELAEAVNSMYAWYRDAVECYVYMSDVHPMIASPGLDGLLEPEEEWEEEYPAFRDSRWFTRGWTLQELLAPRVVRFYDSAWNYLGQKSHSSLLNIDAFFLATLSDVTGIPPARHTTRVEDQAYALLGLFDVNMPLLYGEREKAFLRLQEEIIKRSTDESIFAWGYPGHLVPNRPGAGLLATRPADLRAATSSLTITPPDDAHHCSITNLRILFHKPLLVTKFGRDVCLVGLKCRVHIPNSDPRSRHTRILALVVHRHKTLNIYRRLHGPIELPLAAYVNLPDDVFPPLMPQTKFHHIIRPTRPFPSKYPGDPEHAVAATIQLRTMHPSTMDVINADPHTIILMDPSNNRNPRIAPTAAPWEPPILYLCFTGFMGTFVEPGPGPGEVMGAVPGPVGKVKEEVAPQLQGSRKRDGLSFRGLLALHGGGGSKGSN</sequence>
<protein>
    <recommendedName>
        <fullName evidence="5">Heterokaryon incompatibility domain-containing protein</fullName>
    </recommendedName>
</protein>
<dbReference type="AlphaFoldDB" id="A0AAE0XLN7"/>